<sequence length="49" mass="5689">MWDQLKTIDRINTEIGGNLDRLIILHDTERWKGLPVVKEVEGFRIVKAA</sequence>
<gene>
    <name evidence="1" type="ORF">NKI33_12895</name>
</gene>
<accession>A0ABV1YFF3</accession>
<name>A0ABV1YFF3_9HYPH</name>
<dbReference type="Proteomes" id="UP001464387">
    <property type="component" value="Unassembled WGS sequence"/>
</dbReference>
<organism evidence="1 2">
    <name type="scientific">Mesorhizobium opportunistum</name>
    <dbReference type="NCBI Taxonomy" id="593909"/>
    <lineage>
        <taxon>Bacteria</taxon>
        <taxon>Pseudomonadati</taxon>
        <taxon>Pseudomonadota</taxon>
        <taxon>Alphaproteobacteria</taxon>
        <taxon>Hyphomicrobiales</taxon>
        <taxon>Phyllobacteriaceae</taxon>
        <taxon>Mesorhizobium</taxon>
    </lineage>
</organism>
<evidence type="ECO:0000313" key="1">
    <source>
        <dbReference type="EMBL" id="MER8933859.1"/>
    </source>
</evidence>
<dbReference type="EMBL" id="JAMYPJ010000015">
    <property type="protein sequence ID" value="MER8933859.1"/>
    <property type="molecule type" value="Genomic_DNA"/>
</dbReference>
<proteinExistence type="predicted"/>
<protein>
    <submittedName>
        <fullName evidence="1">Uncharacterized protein</fullName>
    </submittedName>
</protein>
<evidence type="ECO:0000313" key="2">
    <source>
        <dbReference type="Proteomes" id="UP001464387"/>
    </source>
</evidence>
<reference evidence="1 2" key="1">
    <citation type="journal article" date="2024" name="Proc. Natl. Acad. Sci. U.S.A.">
        <title>The evolutionary genomics of adaptation to stress in wild rhizobium bacteria.</title>
        <authorList>
            <person name="Kehlet-Delgado H."/>
            <person name="Montoya A.P."/>
            <person name="Jensen K.T."/>
            <person name="Wendlandt C.E."/>
            <person name="Dexheimer C."/>
            <person name="Roberts M."/>
            <person name="Torres Martinez L."/>
            <person name="Friesen M.L."/>
            <person name="Griffitts J.S."/>
            <person name="Porter S.S."/>
        </authorList>
    </citation>
    <scope>NUCLEOTIDE SEQUENCE [LARGE SCALE GENOMIC DNA]</scope>
    <source>
        <strain evidence="1 2">M0729</strain>
    </source>
</reference>
<comment type="caution">
    <text evidence="1">The sequence shown here is derived from an EMBL/GenBank/DDBJ whole genome shotgun (WGS) entry which is preliminary data.</text>
</comment>
<keyword evidence="2" id="KW-1185">Reference proteome</keyword>
<dbReference type="RefSeq" id="WP_287270979.1">
    <property type="nucleotide sequence ID" value="NZ_JAMYMY010000018.1"/>
</dbReference>